<dbReference type="SUPFAM" id="SSF53850">
    <property type="entry name" value="Periplasmic binding protein-like II"/>
    <property type="match status" value="1"/>
</dbReference>
<dbReference type="InterPro" id="IPR024370">
    <property type="entry name" value="PBP_domain"/>
</dbReference>
<sequence length="356" mass="36514">MKQGIGPTTLRLGALALTGGLVVSACSPSNSGTGAGVAGGEITISGSSTVEPISVRVGEMFAKSGGVLPSVEGPGTGDGFKKFCAGETDISDASRAIKDEEQAACAKAGITFTELRIANDAIAVLTSEKNDSVACLTFEDLYGLVGPQAEGVKTWSDAKAKGATSKLPNIPLDIFAPGTESGTYDSFYELAIKDIAEAKGVPENEQIRPDYGGLPNDNEIISGLQSVDSGFGWVGFAFAEASSGVRELKVDGGEGCVAPSAATVADGTYPLARPLFIYINNEKLADAPDLADFVDFYLSDQGMSAVSEVGYVPLAPADLQATRAVWQDAKAGIAKDAPAKDGVAKDRVAKTATDTP</sequence>
<evidence type="ECO:0000259" key="2">
    <source>
        <dbReference type="Pfam" id="PF12849"/>
    </source>
</evidence>
<evidence type="ECO:0000313" key="3">
    <source>
        <dbReference type="EMBL" id="CCM63852.1"/>
    </source>
</evidence>
<dbReference type="PROSITE" id="PS51257">
    <property type="entry name" value="PROKAR_LIPOPROTEIN"/>
    <property type="match status" value="1"/>
</dbReference>
<reference evidence="3 4" key="1">
    <citation type="journal article" date="2013" name="ISME J.">
        <title>Metabolic model for the filamentous 'Candidatus Microthrix parvicella' based on genomic and metagenomic analyses.</title>
        <authorList>
            <person name="Jon McIlroy S."/>
            <person name="Kristiansen R."/>
            <person name="Albertsen M."/>
            <person name="Michael Karst S."/>
            <person name="Rossetti S."/>
            <person name="Lund Nielsen J."/>
            <person name="Tandoi V."/>
            <person name="James Seviour R."/>
            <person name="Nielsen P.H."/>
        </authorList>
    </citation>
    <scope>NUCLEOTIDE SEQUENCE [LARGE SCALE GENOMIC DNA]</scope>
    <source>
        <strain evidence="3 4">RN1</strain>
    </source>
</reference>
<evidence type="ECO:0000313" key="4">
    <source>
        <dbReference type="Proteomes" id="UP000018291"/>
    </source>
</evidence>
<proteinExistence type="predicted"/>
<dbReference type="Pfam" id="PF12849">
    <property type="entry name" value="PBP_like_2"/>
    <property type="match status" value="1"/>
</dbReference>
<dbReference type="PANTHER" id="PTHR30570:SF1">
    <property type="entry name" value="PHOSPHATE-BINDING PROTEIN PSTS"/>
    <property type="match status" value="1"/>
</dbReference>
<organism evidence="3 4">
    <name type="scientific">Candidatus Neomicrothrix parvicella RN1</name>
    <dbReference type="NCBI Taxonomy" id="1229780"/>
    <lineage>
        <taxon>Bacteria</taxon>
        <taxon>Bacillati</taxon>
        <taxon>Actinomycetota</taxon>
        <taxon>Acidimicrobiia</taxon>
        <taxon>Acidimicrobiales</taxon>
        <taxon>Microthrixaceae</taxon>
        <taxon>Candidatus Neomicrothrix</taxon>
    </lineage>
</organism>
<dbReference type="STRING" id="1229780.BN381_30048"/>
<dbReference type="EMBL" id="CANL01000023">
    <property type="protein sequence ID" value="CCM63852.1"/>
    <property type="molecule type" value="Genomic_DNA"/>
</dbReference>
<comment type="caution">
    <text evidence="3">The sequence shown here is derived from an EMBL/GenBank/DDBJ whole genome shotgun (WGS) entry which is preliminary data.</text>
</comment>
<keyword evidence="1" id="KW-0732">Signal</keyword>
<feature type="domain" description="PBP" evidence="2">
    <location>
        <begin position="38"/>
        <end position="300"/>
    </location>
</feature>
<dbReference type="RefSeq" id="WP_012227065.1">
    <property type="nucleotide sequence ID" value="NZ_HG422565.1"/>
</dbReference>
<dbReference type="eggNOG" id="COG0226">
    <property type="taxonomic scope" value="Bacteria"/>
</dbReference>
<name>R4Z5M0_9ACTN</name>
<evidence type="ECO:0000256" key="1">
    <source>
        <dbReference type="ARBA" id="ARBA00022729"/>
    </source>
</evidence>
<dbReference type="InterPro" id="IPR050811">
    <property type="entry name" value="Phosphate_ABC_transporter"/>
</dbReference>
<dbReference type="PANTHER" id="PTHR30570">
    <property type="entry name" value="PERIPLASMIC PHOSPHATE BINDING COMPONENT OF PHOSPHATE ABC TRANSPORTER"/>
    <property type="match status" value="1"/>
</dbReference>
<accession>R4Z5M0</accession>
<dbReference type="AlphaFoldDB" id="R4Z5M0"/>
<protein>
    <submittedName>
        <fullName evidence="3">Putative Phosphate-binding protein pstS</fullName>
    </submittedName>
</protein>
<keyword evidence="4" id="KW-1185">Reference proteome</keyword>
<gene>
    <name evidence="3" type="ORF">BN381_30048</name>
</gene>
<dbReference type="Gene3D" id="3.40.190.10">
    <property type="entry name" value="Periplasmic binding protein-like II"/>
    <property type="match status" value="2"/>
</dbReference>
<dbReference type="HOGENOM" id="CLU_026228_1_1_11"/>
<dbReference type="Proteomes" id="UP000018291">
    <property type="component" value="Unassembled WGS sequence"/>
</dbReference>